<evidence type="ECO:0000313" key="5">
    <source>
        <dbReference type="Proteomes" id="UP001249851"/>
    </source>
</evidence>
<feature type="non-terminal residue" evidence="4">
    <location>
        <position position="362"/>
    </location>
</feature>
<dbReference type="EMBL" id="JARQWQ010000025">
    <property type="protein sequence ID" value="KAK2563417.1"/>
    <property type="molecule type" value="Genomic_DNA"/>
</dbReference>
<gene>
    <name evidence="4" type="ORF">P5673_013117</name>
</gene>
<evidence type="ECO:0000256" key="2">
    <source>
        <dbReference type="SAM" id="MobiDB-lite"/>
    </source>
</evidence>
<name>A0AAD9V723_ACRCE</name>
<dbReference type="GO" id="GO:0016491">
    <property type="term" value="F:oxidoreductase activity"/>
    <property type="evidence" value="ECO:0007669"/>
    <property type="project" value="UniProtKB-KW"/>
</dbReference>
<reference evidence="4" key="1">
    <citation type="journal article" date="2023" name="G3 (Bethesda)">
        <title>Whole genome assembly and annotation of the endangered Caribbean coral Acropora cervicornis.</title>
        <authorList>
            <person name="Selwyn J.D."/>
            <person name="Vollmer S.V."/>
        </authorList>
    </citation>
    <scope>NUCLEOTIDE SEQUENCE</scope>
    <source>
        <strain evidence="4">K2</strain>
    </source>
</reference>
<keyword evidence="1" id="KW-0560">Oxidoreductase</keyword>
<dbReference type="InterPro" id="IPR050411">
    <property type="entry name" value="AlphaKG_dependent_hydroxylases"/>
</dbReference>
<dbReference type="Pfam" id="PF02668">
    <property type="entry name" value="TauD"/>
    <property type="match status" value="1"/>
</dbReference>
<dbReference type="PANTHER" id="PTHR10696:SF21">
    <property type="entry name" value="TAUD_TFDA-LIKE DOMAIN-CONTAINING PROTEIN"/>
    <property type="match status" value="1"/>
</dbReference>
<evidence type="ECO:0000259" key="3">
    <source>
        <dbReference type="Pfam" id="PF02668"/>
    </source>
</evidence>
<protein>
    <submittedName>
        <fullName evidence="4">Dapdiamide synthesis protein DdaC</fullName>
    </submittedName>
</protein>
<dbReference type="SUPFAM" id="SSF51197">
    <property type="entry name" value="Clavaminate synthase-like"/>
    <property type="match status" value="1"/>
</dbReference>
<feature type="compositionally biased region" description="Polar residues" evidence="2">
    <location>
        <begin position="34"/>
        <end position="45"/>
    </location>
</feature>
<evidence type="ECO:0000313" key="4">
    <source>
        <dbReference type="EMBL" id="KAK2563417.1"/>
    </source>
</evidence>
<dbReference type="Gene3D" id="3.60.130.10">
    <property type="entry name" value="Clavaminate synthase-like"/>
    <property type="match status" value="1"/>
</dbReference>
<comment type="caution">
    <text evidence="4">The sequence shown here is derived from an EMBL/GenBank/DDBJ whole genome shotgun (WGS) entry which is preliminary data.</text>
</comment>
<feature type="compositionally biased region" description="Low complexity" evidence="2">
    <location>
        <begin position="46"/>
        <end position="55"/>
    </location>
</feature>
<proteinExistence type="predicted"/>
<evidence type="ECO:0000256" key="1">
    <source>
        <dbReference type="ARBA" id="ARBA00023002"/>
    </source>
</evidence>
<dbReference type="InterPro" id="IPR003819">
    <property type="entry name" value="TauD/TfdA-like"/>
</dbReference>
<feature type="domain" description="TauD/TfdA-like" evidence="3">
    <location>
        <begin position="150"/>
        <end position="360"/>
    </location>
</feature>
<keyword evidence="5" id="KW-1185">Reference proteome</keyword>
<accession>A0AAD9V723</accession>
<dbReference type="PANTHER" id="PTHR10696">
    <property type="entry name" value="GAMMA-BUTYROBETAINE HYDROXYLASE-RELATED"/>
    <property type="match status" value="1"/>
</dbReference>
<organism evidence="4 5">
    <name type="scientific">Acropora cervicornis</name>
    <name type="common">Staghorn coral</name>
    <dbReference type="NCBI Taxonomy" id="6130"/>
    <lineage>
        <taxon>Eukaryota</taxon>
        <taxon>Metazoa</taxon>
        <taxon>Cnidaria</taxon>
        <taxon>Anthozoa</taxon>
        <taxon>Hexacorallia</taxon>
        <taxon>Scleractinia</taxon>
        <taxon>Astrocoeniina</taxon>
        <taxon>Acroporidae</taxon>
        <taxon>Acropora</taxon>
    </lineage>
</organism>
<dbReference type="Proteomes" id="UP001249851">
    <property type="component" value="Unassembled WGS sequence"/>
</dbReference>
<sequence length="362" mass="40953">MNSCFNRNTMGVRHLQQLPRTVSRIRAFISGASRKTQLTTGGNIRSSSTQSSSLSFEPLPREDLVPRVMSRLKGRPFIQGSQGDGCPEYLAEPKESLPHAVLVHNPNQASLEELTIKCMEYVEDNITSTPAILFRNLPVQTAQDFSTIAKAIPWKGLEYKGSPNYRIMFFCVQEPGDGCGGETPLLRNSELLSKLDPEVVRKFEEKQVRYVRYFPDKKNKEYLNWQYVYQANDRRAVESQARAQGSNITWDPSGDLYVWQNRPACIYHPKTGIKTWFCQVVTSNASYYRMLPTMAEVPDDKLPTDTYYGDGSPIEPAVLQHVAASKWSCAVGFKWKKGDLLVLDNLAVMHGRVGFKGDRQLL</sequence>
<feature type="region of interest" description="Disordered" evidence="2">
    <location>
        <begin position="34"/>
        <end position="57"/>
    </location>
</feature>
<dbReference type="AlphaFoldDB" id="A0AAD9V723"/>
<reference evidence="4" key="2">
    <citation type="journal article" date="2023" name="Science">
        <title>Genomic signatures of disease resistance in endangered staghorn corals.</title>
        <authorList>
            <person name="Vollmer S.V."/>
            <person name="Selwyn J.D."/>
            <person name="Despard B.A."/>
            <person name="Roesel C.L."/>
        </authorList>
    </citation>
    <scope>NUCLEOTIDE SEQUENCE</scope>
    <source>
        <strain evidence="4">K2</strain>
    </source>
</reference>
<dbReference type="InterPro" id="IPR042098">
    <property type="entry name" value="TauD-like_sf"/>
</dbReference>